<evidence type="ECO:0000256" key="14">
    <source>
        <dbReference type="ARBA" id="ARBA00023203"/>
    </source>
</evidence>
<keyword evidence="4" id="KW-0488">Methylation</keyword>
<dbReference type="Ensembl" id="ENSSSCT00000077008.2">
    <property type="protein sequence ID" value="ENSSSCP00000073820.2"/>
    <property type="gene ID" value="ENSSSCG00000054680.1"/>
</dbReference>
<dbReference type="GO" id="GO:0005524">
    <property type="term" value="F:ATP binding"/>
    <property type="evidence" value="ECO:0007669"/>
    <property type="project" value="UniProtKB-UniRule"/>
</dbReference>
<feature type="domain" description="Myosin motor" evidence="18">
    <location>
        <begin position="86"/>
        <end position="778"/>
    </location>
</feature>
<dbReference type="FunFam" id="1.20.5.4820:FF:000001">
    <property type="entry name" value="Myosin heavy chain"/>
    <property type="match status" value="1"/>
</dbReference>
<dbReference type="Gene3D" id="6.10.250.2420">
    <property type="match status" value="1"/>
</dbReference>
<keyword evidence="3" id="KW-0787">Thick filament</keyword>
<keyword evidence="13" id="KW-0514">Muscle protein</keyword>
<dbReference type="PANTHER" id="PTHR45615">
    <property type="entry name" value="MYOSIN HEAVY CHAIN, NON-MUSCLE"/>
    <property type="match status" value="1"/>
</dbReference>
<dbReference type="Pfam" id="PF02736">
    <property type="entry name" value="Myosin_N"/>
    <property type="match status" value="1"/>
</dbReference>
<dbReference type="FunFam" id="1.20.5.370:FF:000001">
    <property type="entry name" value="Myosin heavy chain"/>
    <property type="match status" value="1"/>
</dbReference>
<dbReference type="GO" id="GO:0032982">
    <property type="term" value="C:myosin filament"/>
    <property type="evidence" value="ECO:0007669"/>
    <property type="project" value="UniProtKB-KW"/>
</dbReference>
<organism evidence="20 21">
    <name type="scientific">Sus scrofa</name>
    <name type="common">Pig</name>
    <dbReference type="NCBI Taxonomy" id="9823"/>
    <lineage>
        <taxon>Eukaryota</taxon>
        <taxon>Metazoa</taxon>
        <taxon>Chordata</taxon>
        <taxon>Craniata</taxon>
        <taxon>Vertebrata</taxon>
        <taxon>Euteleostomi</taxon>
        <taxon>Mammalia</taxon>
        <taxon>Eutheria</taxon>
        <taxon>Laurasiatheria</taxon>
        <taxon>Artiodactyla</taxon>
        <taxon>Suina</taxon>
        <taxon>Suidae</taxon>
        <taxon>Sus</taxon>
    </lineage>
</organism>
<dbReference type="FunFam" id="1.20.58.530:FF:000001">
    <property type="entry name" value="Myosin heavy chain"/>
    <property type="match status" value="1"/>
</dbReference>
<dbReference type="FunFam" id="1.20.5.370:FF:000007">
    <property type="entry name" value="Myosin heavy chain"/>
    <property type="match status" value="1"/>
</dbReference>
<feature type="compositionally biased region" description="Basic and acidic residues" evidence="17">
    <location>
        <begin position="1124"/>
        <end position="1143"/>
    </location>
</feature>
<sequence>MSSDQEMAIFGEAAPYLRKSEKERIEAQNKPFDAKTSVFVAEPKESFVKGTVQSREGGKVTVKTEAGATLTVKEDQVFPMNPPKFDKIEDMAMMTHLHEPAVLYNLKERYAAWMIYTYSGLFCVTVNPYKWLPVYNAEVVTAYRGKKRQEAPPHIFSISDNAYQFMLTDRENQSILITGESGAGKTVNTKRVIQYFATIAVTGEKKKEEPTSGKMQGTLEDQIISANPLLEAFGNAKTVRNDNSSRFGKFIRIHFGTTGKLASADIETYLLEKSRVTFQLKAERSYHIFYQIMSNKKPELIEMLLITTNPYDYTFVSQGEITVPSIDDQEELMATDSAIEILGFTSDERVSIYKLTGAVMHYGNLKFKQKQREEQAEPDGTEVADKAAYLQGLNSADLLKALCYPRVKVGNEFVTKGQTVQQVYNAVGALAKAVYDKMFLWMVTRINQQLDTKQPRQYFIGVLDIAGFEIFDFNSLEQLCINFTNEKLQQFFNHHMFVLEQEEYKKEGIEWEFIDFGMDLAACIELIEKPMGIFSILEEECMFPKATDTSFKNKLYEQHLGKSNNFQKPKPAKGKVEAHFSLIHYAGTVDYNITGWLDKNKDPLNETVVGLYQKSSVKTLAFLFTGFFSILWIKKGGKKKGSSFQTVSALFRENLNKLMTNLRSTHPHFVRCIIPNETKTPGAMEHELVLHQLRCNGVLEGIRICRKGFPSRILYADFKQRYKVLNASAIPEGQFIDSKKASEKLLGSIDIDHTQYKFGHTKVFFKAGLLGLLEEMRDEKLAQLITRTQARCRGFLARVEYQKMVERRESIFCIQYNIRAFMNVKHWPWMKLYFKIKPLLKSAETEKEMANMKEEFEKTKESLAKAEAKRKELEEKMVALMQEKNDLQLQVQAEADSLADAEERCDQLIKTKIQLEAKIKEVTERAEDEEEINAELTAKKRKLEDECSELKKDIDDLELTLAKVEKEKHATENKVKNLTEEMAGLDETIAKLTKEKKALQEAHQQTLDDLQAEEDKVNTLTKAKTKLEQQVDDLEGSLEQEKKLRMDLERAKRKLEGDLKLAQESTMDIENDKQQLDEKLKKKEFEMSNLQSKIEDEQALAMQLQKKIKELQARIEELEEEIEAERASRAKAEKQRSDLSRELEEISERLEEAGGATSAQIEMNKKREAEFQKMRRDLEEATLQHEATAATLRKKHADSVAELGEQIDNLQRVKQKLEKEKSEMKMEIDDLASNMETVSKAKGNLEKMCRTLEDQLSELKTKEEEQQRLINDLTAQRARLQTESGEYSRQLDEKDTLVSQLSRGKQAFTQQIEELKRQLEEEIKVSPIYRYCCSCHFPYIKLRDQSLCSQEAKAELQRAMSKANSEVAQWRTKYETDAIQRTEELEEAKKKLAQRLQDAEEHVEAVNAKCASLEKTKQRLQNEVEDLMIDVERSNAACAALDKKQRNFDKILAEWKQKYEETHAELEASQKESRSLSTELFKVKNAYEESLDQLETLKRENKNLQQEISDLTEQIAEGGKRIHELEKIKKQVEQEKSEIQAALEEAEASLEHEEGKILRIQLELNQVKSEVDRKIAEKDEEIDQLKRNHVRVVESMQSMLDAEIRSRNDAIRLKKKMEGDLNEMEIQLNHANRMAAEALRNYRNTQGILKDTQIHLDDALRSQEDLKEQLAMVERRANLLQAEIEELRATLEQTERSRKVAEQELLDASERVQLLHTQNTSLINTKKKLETDISQIQGEMEDIIQEARNAEEKAKKAITDAAMMAEELKKEQDTSAHLERMKKNLEQTVKDLQHRLDEAEQLALKGGKKQIQKLEARVRELEGEVESEQKRNVETVKGLRKHERRVKELTYQTEEDRKNILRLQDLVDKLQAKVKSYKRQAEEAEEQSNVNLSKFRKLQHELEEAEERADIAESQVNKLRVKSREVHTKIISEE</sequence>
<protein>
    <submittedName>
        <fullName evidence="20">Myosin, heavy chain 1, skeletal muscle, adult</fullName>
    </submittedName>
</protein>
<evidence type="ECO:0000259" key="18">
    <source>
        <dbReference type="PROSITE" id="PS51456"/>
    </source>
</evidence>
<evidence type="ECO:0000256" key="13">
    <source>
        <dbReference type="ARBA" id="ARBA00023179"/>
    </source>
</evidence>
<reference evidence="20" key="2">
    <citation type="journal article" date="2020" name="Gigascience">
        <title>An improved pig reference genome sequence to enable pig genetics and genomics research.</title>
        <authorList>
            <person name="Warr A."/>
            <person name="Affara N."/>
            <person name="Aken B."/>
            <person name="Beiki H."/>
            <person name="Bickhart D.M."/>
            <person name="Billis K."/>
            <person name="Chow W."/>
            <person name="Eory L."/>
            <person name="Finlayson H.A."/>
            <person name="Flicek P."/>
            <person name="Giron C.G."/>
            <person name="Griffin D.K."/>
            <person name="Hall R."/>
            <person name="Hannum G."/>
            <person name="Hourlier T."/>
            <person name="Howe K."/>
            <person name="Hume D.A."/>
            <person name="Izuogu O."/>
            <person name="Kim K."/>
            <person name="Koren S."/>
            <person name="Liu H."/>
            <person name="Manchanda N."/>
            <person name="Martin F.J."/>
            <person name="Nonneman D.J."/>
            <person name="O'Connor R.E."/>
            <person name="Phillippy A.M."/>
            <person name="Rohrer G.A."/>
            <person name="Rosen B.D."/>
            <person name="Rund L.A."/>
            <person name="Sargent C.A."/>
            <person name="Schook L.B."/>
            <person name="Schroeder S.G."/>
            <person name="Schwartz A.S."/>
            <person name="Skinner B.M."/>
            <person name="Talbot R."/>
            <person name="Tseng E."/>
            <person name="Tuggle C.K."/>
            <person name="Watson M."/>
            <person name="Smith T.P.L."/>
            <person name="Archibald A.L."/>
        </authorList>
    </citation>
    <scope>NUCLEOTIDE SEQUENCE [LARGE SCALE GENOMIC DNA]</scope>
    <source>
        <strain evidence="20">Duroc</strain>
    </source>
</reference>
<keyword evidence="10 16" id="KW-0175">Coiled coil</keyword>
<feature type="coiled-coil region" evidence="16">
    <location>
        <begin position="1353"/>
        <end position="1922"/>
    </location>
</feature>
<dbReference type="PROSITE" id="PS50096">
    <property type="entry name" value="IQ"/>
    <property type="match status" value="1"/>
</dbReference>
<keyword evidence="11 15" id="KW-0518">Myosin</keyword>
<dbReference type="FunFam" id="2.30.30.360:FF:000001">
    <property type="entry name" value="Myosin heavy chain"/>
    <property type="match status" value="1"/>
</dbReference>
<dbReference type="Gene3D" id="1.20.5.370">
    <property type="match status" value="4"/>
</dbReference>
<dbReference type="Gene3D" id="1.20.5.340">
    <property type="match status" value="5"/>
</dbReference>
<evidence type="ECO:0000256" key="8">
    <source>
        <dbReference type="ARBA" id="ARBA00022840"/>
    </source>
</evidence>
<feature type="region of interest" description="Disordered" evidence="17">
    <location>
        <begin position="1121"/>
        <end position="1143"/>
    </location>
</feature>
<dbReference type="InterPro" id="IPR002928">
    <property type="entry name" value="Myosin_tail"/>
</dbReference>
<evidence type="ECO:0000256" key="15">
    <source>
        <dbReference type="PROSITE-ProRule" id="PRU00782"/>
    </source>
</evidence>
<dbReference type="FunFam" id="1.20.5.370:FF:000002">
    <property type="entry name" value="Myosin heavy chain"/>
    <property type="match status" value="1"/>
</dbReference>
<dbReference type="InterPro" id="IPR008989">
    <property type="entry name" value="Myosin_S1_N"/>
</dbReference>
<gene>
    <name evidence="20" type="primary">MYH1</name>
</gene>
<dbReference type="PRINTS" id="PR00193">
    <property type="entry name" value="MYOSINHEAVY"/>
</dbReference>
<dbReference type="FunFam" id="1.10.10.820:FF:000001">
    <property type="entry name" value="Myosin heavy chain"/>
    <property type="match status" value="1"/>
</dbReference>
<dbReference type="InterPro" id="IPR036961">
    <property type="entry name" value="Kinesin_motor_dom_sf"/>
</dbReference>
<dbReference type="GeneTree" id="ENSGT00940000154760"/>
<evidence type="ECO:0000256" key="10">
    <source>
        <dbReference type="ARBA" id="ARBA00023054"/>
    </source>
</evidence>
<dbReference type="GO" id="GO:0005516">
    <property type="term" value="F:calmodulin binding"/>
    <property type="evidence" value="ECO:0007669"/>
    <property type="project" value="UniProtKB-KW"/>
</dbReference>
<feature type="binding site" evidence="15">
    <location>
        <begin position="179"/>
        <end position="186"/>
    </location>
    <ligand>
        <name>ATP</name>
        <dbReference type="ChEBI" id="CHEBI:30616"/>
    </ligand>
</feature>
<evidence type="ECO:0000256" key="11">
    <source>
        <dbReference type="ARBA" id="ARBA00023123"/>
    </source>
</evidence>
<dbReference type="FunFam" id="1.20.5.340:FF:000003">
    <property type="entry name" value="Myosin heavy chain"/>
    <property type="match status" value="1"/>
</dbReference>
<dbReference type="Pfam" id="PF01576">
    <property type="entry name" value="Myosin_tail_1"/>
    <property type="match status" value="1"/>
</dbReference>
<dbReference type="FunFam" id="3.40.850.10:FF:000024">
    <property type="entry name" value="Myosin heavy chain, isoform J"/>
    <property type="match status" value="1"/>
</dbReference>
<evidence type="ECO:0000259" key="19">
    <source>
        <dbReference type="PROSITE" id="PS51844"/>
    </source>
</evidence>
<evidence type="ECO:0000313" key="21">
    <source>
        <dbReference type="Proteomes" id="UP000008227"/>
    </source>
</evidence>
<dbReference type="FunFam" id="1.20.5.340:FF:000006">
    <property type="entry name" value="Myosin heavy chain"/>
    <property type="match status" value="1"/>
</dbReference>
<dbReference type="SUPFAM" id="SSF90257">
    <property type="entry name" value="Myosin rod fragments"/>
    <property type="match status" value="5"/>
</dbReference>
<dbReference type="Gene3D" id="1.20.5.4820">
    <property type="match status" value="1"/>
</dbReference>
<dbReference type="SMART" id="SM00015">
    <property type="entry name" value="IQ"/>
    <property type="match status" value="2"/>
</dbReference>
<dbReference type="FunFam" id="1.20.120.720:FF:000001">
    <property type="entry name" value="Myosin heavy chain, muscle"/>
    <property type="match status" value="1"/>
</dbReference>
<keyword evidence="14 15" id="KW-0009">Actin-binding</keyword>
<dbReference type="Gene3D" id="1.10.10.820">
    <property type="match status" value="1"/>
</dbReference>
<dbReference type="InterPro" id="IPR004009">
    <property type="entry name" value="SH3_Myosin"/>
</dbReference>
<dbReference type="Bgee" id="ENSSSCG00000029441">
    <property type="expression patterns" value="Expressed in skeletal muscle tissue and 32 other cell types or tissues"/>
</dbReference>
<evidence type="ECO:0000256" key="5">
    <source>
        <dbReference type="ARBA" id="ARBA00022490"/>
    </source>
</evidence>
<dbReference type="FunFam" id="1.20.5.370:FF:000003">
    <property type="entry name" value="Myosin heavy chain"/>
    <property type="match status" value="1"/>
</dbReference>
<dbReference type="GO" id="GO:0016459">
    <property type="term" value="C:myosin complex"/>
    <property type="evidence" value="ECO:0007669"/>
    <property type="project" value="UniProtKB-KW"/>
</dbReference>
<dbReference type="GO" id="GO:0003774">
    <property type="term" value="F:cytoskeletal motor activity"/>
    <property type="evidence" value="ECO:0007669"/>
    <property type="project" value="UniProtKB-UniRule"/>
</dbReference>
<dbReference type="InterPro" id="IPR000048">
    <property type="entry name" value="IQ_motif_EF-hand-BS"/>
</dbReference>
<keyword evidence="7 15" id="KW-0547">Nucleotide-binding</keyword>
<evidence type="ECO:0000256" key="17">
    <source>
        <dbReference type="SAM" id="MobiDB-lite"/>
    </source>
</evidence>
<reference evidence="20" key="3">
    <citation type="submission" date="2025-08" db="UniProtKB">
        <authorList>
            <consortium name="Ensembl"/>
        </authorList>
    </citation>
    <scope>IDENTIFICATION</scope>
</reference>
<evidence type="ECO:0000256" key="2">
    <source>
        <dbReference type="ARBA" id="ARBA00008314"/>
    </source>
</evidence>
<keyword evidence="21" id="KW-1185">Reference proteome</keyword>
<dbReference type="GO" id="GO:0051015">
    <property type="term" value="F:actin filament binding"/>
    <property type="evidence" value="ECO:0007669"/>
    <property type="project" value="InterPro"/>
</dbReference>
<evidence type="ECO:0000256" key="1">
    <source>
        <dbReference type="ARBA" id="ARBA00004657"/>
    </source>
</evidence>
<dbReference type="Proteomes" id="UP000008227">
    <property type="component" value="Chromosome 12"/>
</dbReference>
<evidence type="ECO:0000256" key="3">
    <source>
        <dbReference type="ARBA" id="ARBA00022433"/>
    </source>
</evidence>
<dbReference type="InterPro" id="IPR027417">
    <property type="entry name" value="P-loop_NTPase"/>
</dbReference>
<accession>A0A5G2RBU2</accession>
<evidence type="ECO:0000256" key="7">
    <source>
        <dbReference type="ARBA" id="ARBA00022741"/>
    </source>
</evidence>
<name>A0A5G2RBU2_PIG</name>
<keyword evidence="8 15" id="KW-0067">ATP-binding</keyword>
<dbReference type="PROSITE" id="PS51844">
    <property type="entry name" value="SH3_LIKE"/>
    <property type="match status" value="1"/>
</dbReference>
<feature type="domain" description="Myosin N-terminal SH3-like" evidence="19">
    <location>
        <begin position="33"/>
        <end position="82"/>
    </location>
</feature>
<dbReference type="PROSITE" id="PS51456">
    <property type="entry name" value="MYOSIN_MOTOR"/>
    <property type="match status" value="1"/>
</dbReference>
<evidence type="ECO:0000256" key="9">
    <source>
        <dbReference type="ARBA" id="ARBA00022860"/>
    </source>
</evidence>
<reference evidence="20" key="4">
    <citation type="submission" date="2025-09" db="UniProtKB">
        <authorList>
            <consortium name="Ensembl"/>
        </authorList>
    </citation>
    <scope>IDENTIFICATION</scope>
</reference>
<proteinExistence type="inferred from homology"/>
<evidence type="ECO:0000256" key="4">
    <source>
        <dbReference type="ARBA" id="ARBA00022481"/>
    </source>
</evidence>
<dbReference type="Pfam" id="PF00063">
    <property type="entry name" value="Myosin_head"/>
    <property type="match status" value="1"/>
</dbReference>
<evidence type="ECO:0000256" key="6">
    <source>
        <dbReference type="ARBA" id="ARBA00022553"/>
    </source>
</evidence>
<keyword evidence="12 15" id="KW-0505">Motor protein</keyword>
<dbReference type="ExpressionAtlas" id="A0A5G2RBU2">
    <property type="expression patterns" value="baseline"/>
</dbReference>
<evidence type="ECO:0000256" key="16">
    <source>
        <dbReference type="SAM" id="Coils"/>
    </source>
</evidence>
<dbReference type="Gene3D" id="3.40.850.10">
    <property type="entry name" value="Kinesin motor domain"/>
    <property type="match status" value="1"/>
</dbReference>
<keyword evidence="9" id="KW-0112">Calmodulin-binding</keyword>
<dbReference type="SUPFAM" id="SSF57997">
    <property type="entry name" value="Tropomyosin"/>
    <property type="match status" value="1"/>
</dbReference>
<dbReference type="PANTHER" id="PTHR45615:SF2">
    <property type="entry name" value="MYOSIN-1"/>
    <property type="match status" value="1"/>
</dbReference>
<dbReference type="InterPro" id="IPR014751">
    <property type="entry name" value="XRCC4-like_C"/>
</dbReference>
<comment type="similarity">
    <text evidence="2 15">Belongs to the TRAFAC class myosin-kinesin ATPase superfamily. Myosin family.</text>
</comment>
<evidence type="ECO:0000313" key="20">
    <source>
        <dbReference type="Ensembl" id="ENSSSCP00000073820.2"/>
    </source>
</evidence>
<dbReference type="CDD" id="cd01377">
    <property type="entry name" value="MYSc_class_II"/>
    <property type="match status" value="1"/>
</dbReference>
<keyword evidence="5" id="KW-0963">Cytoplasm</keyword>
<dbReference type="FunFam" id="1.20.5.340:FF:000004">
    <property type="entry name" value="Myosin heavy chain"/>
    <property type="match status" value="1"/>
</dbReference>
<dbReference type="Gene3D" id="1.20.120.720">
    <property type="entry name" value="Myosin VI head, motor domain, U50 subdomain"/>
    <property type="match status" value="1"/>
</dbReference>
<dbReference type="SUPFAM" id="SSF52540">
    <property type="entry name" value="P-loop containing nucleoside triphosphate hydrolases"/>
    <property type="match status" value="1"/>
</dbReference>
<reference evidence="21" key="1">
    <citation type="submission" date="2009-11" db="EMBL/GenBank/DDBJ databases">
        <authorList>
            <consortium name="Porcine genome sequencing project"/>
        </authorList>
    </citation>
    <scope>NUCLEOTIDE SEQUENCE [LARGE SCALE GENOMIC DNA]</scope>
    <source>
        <strain evidence="21">Duroc</strain>
    </source>
</reference>
<dbReference type="GO" id="GO:0030016">
    <property type="term" value="C:myofibril"/>
    <property type="evidence" value="ECO:0007669"/>
    <property type="project" value="UniProtKB-SubCell"/>
</dbReference>
<dbReference type="Gene3D" id="1.20.58.530">
    <property type="match status" value="1"/>
</dbReference>
<feature type="region of interest" description="Actin-binding" evidence="15">
    <location>
        <begin position="655"/>
        <end position="677"/>
    </location>
</feature>
<comment type="subcellular location">
    <subcellularLocation>
        <location evidence="1">Cytoplasm</location>
        <location evidence="1">Myofibril</location>
    </subcellularLocation>
</comment>
<keyword evidence="6" id="KW-0597">Phosphoprotein</keyword>
<evidence type="ECO:0000256" key="12">
    <source>
        <dbReference type="ARBA" id="ARBA00023175"/>
    </source>
</evidence>
<dbReference type="InterPro" id="IPR001609">
    <property type="entry name" value="Myosin_head_motor_dom-like"/>
</dbReference>
<dbReference type="FunFam" id="1.20.5.340:FF:000002">
    <property type="entry name" value="Myosin heavy chain"/>
    <property type="match status" value="1"/>
</dbReference>
<dbReference type="Gene3D" id="2.30.30.360">
    <property type="entry name" value="Myosin S1 fragment, N-terminal"/>
    <property type="match status" value="1"/>
</dbReference>
<dbReference type="FunFam" id="1.20.5.340:FF:000013">
    <property type="entry name" value="Myosin heavy chain"/>
    <property type="match status" value="1"/>
</dbReference>
<dbReference type="SMART" id="SM00242">
    <property type="entry name" value="MYSc"/>
    <property type="match status" value="1"/>
</dbReference>
<dbReference type="FunFam" id="1.20.5.370:FF:000008">
    <property type="entry name" value="Myosin heavy chain"/>
    <property type="match status" value="1"/>
</dbReference>